<protein>
    <submittedName>
        <fullName evidence="14">CDP-diacylglycerol--serine O-phosphatidyltransferase</fullName>
    </submittedName>
</protein>
<accession>A0ABN6UC42</accession>
<comment type="similarity">
    <text evidence="2 11">Belongs to the CDP-alcohol phosphatidyltransferase class-I family.</text>
</comment>
<dbReference type="InterPro" id="IPR043130">
    <property type="entry name" value="CDP-OH_PTrfase_TM_dom"/>
</dbReference>
<name>A0ABN6UC42_9NOCA</name>
<feature type="transmembrane region" description="Helical" evidence="13">
    <location>
        <begin position="203"/>
        <end position="232"/>
    </location>
</feature>
<evidence type="ECO:0000256" key="11">
    <source>
        <dbReference type="RuleBase" id="RU003750"/>
    </source>
</evidence>
<reference evidence="14 15" key="1">
    <citation type="submission" date="2022-11" db="EMBL/GenBank/DDBJ databases">
        <title>Genome Sequencing of Nocardia sp. ON39_IFM12276 and assembly.</title>
        <authorList>
            <person name="Shimojima M."/>
            <person name="Toyokawa M."/>
            <person name="Uesaka K."/>
        </authorList>
    </citation>
    <scope>NUCLEOTIDE SEQUENCE [LARGE SCALE GENOMIC DNA]</scope>
    <source>
        <strain evidence="14 15">IFM 12276</strain>
    </source>
</reference>
<dbReference type="EMBL" id="AP026978">
    <property type="protein sequence ID" value="BDU02883.1"/>
    <property type="molecule type" value="Genomic_DNA"/>
</dbReference>
<sequence length="314" mass="33867">MEAAVPTQRRRRRSIRLLPSIVTILALCSGLSAVKFGLDGQLGIALAMIGAAAVLDTLDGRLARMLDATTKMGAELDSLSDAISFGVAPALVLYVTLLSSNSVGWIVALLFAVSLVLRLARFNTLMDDDTRPDWAREYFVGVPAPAAALIAMVPVALFVQFGDGWWVGFYEVAAWTVFAAALAVSTIPTLAMKSVSVAPQAAAGLLVLVALAAAALVTYPIVLLLVLVALYLGHIPFAWHSQRWVAARPETWTHKPAERRAQRRADRRLPAIRRPAIRRPALPRPAIRGSARLRLRRPGAKQRQNGGHPPSAEL</sequence>
<keyword evidence="6 13" id="KW-1133">Transmembrane helix</keyword>
<dbReference type="Gene3D" id="1.20.120.1760">
    <property type="match status" value="1"/>
</dbReference>
<feature type="compositionally biased region" description="Basic residues" evidence="12">
    <location>
        <begin position="291"/>
        <end position="300"/>
    </location>
</feature>
<evidence type="ECO:0000256" key="4">
    <source>
        <dbReference type="ARBA" id="ARBA00022679"/>
    </source>
</evidence>
<dbReference type="Proteomes" id="UP001317870">
    <property type="component" value="Chromosome"/>
</dbReference>
<keyword evidence="9" id="KW-0594">Phospholipid biosynthesis</keyword>
<keyword evidence="10" id="KW-1208">Phospholipid metabolism</keyword>
<evidence type="ECO:0000256" key="3">
    <source>
        <dbReference type="ARBA" id="ARBA00022516"/>
    </source>
</evidence>
<evidence type="ECO:0000256" key="6">
    <source>
        <dbReference type="ARBA" id="ARBA00022989"/>
    </source>
</evidence>
<evidence type="ECO:0000313" key="15">
    <source>
        <dbReference type="Proteomes" id="UP001317870"/>
    </source>
</evidence>
<keyword evidence="15" id="KW-1185">Reference proteome</keyword>
<keyword evidence="7" id="KW-0443">Lipid metabolism</keyword>
<dbReference type="InterPro" id="IPR048254">
    <property type="entry name" value="CDP_ALCOHOL_P_TRANSF_CS"/>
</dbReference>
<dbReference type="PANTHER" id="PTHR14269:SF61">
    <property type="entry name" value="CDP-DIACYLGLYCEROL--SERINE O-PHOSPHATIDYLTRANSFERASE"/>
    <property type="match status" value="1"/>
</dbReference>
<keyword evidence="4 11" id="KW-0808">Transferase</keyword>
<feature type="transmembrane region" description="Helical" evidence="13">
    <location>
        <begin position="172"/>
        <end position="191"/>
    </location>
</feature>
<keyword evidence="8 13" id="KW-0472">Membrane</keyword>
<dbReference type="RefSeq" id="WP_281875997.1">
    <property type="nucleotide sequence ID" value="NZ_AP026976.1"/>
</dbReference>
<dbReference type="InterPro" id="IPR050324">
    <property type="entry name" value="CDP-alcohol_PTase-I"/>
</dbReference>
<gene>
    <name evidence="14" type="ORF">IFM12276_59110</name>
</gene>
<keyword evidence="3" id="KW-0444">Lipid biosynthesis</keyword>
<evidence type="ECO:0000313" key="14">
    <source>
        <dbReference type="EMBL" id="BDU02883.1"/>
    </source>
</evidence>
<evidence type="ECO:0000256" key="5">
    <source>
        <dbReference type="ARBA" id="ARBA00022692"/>
    </source>
</evidence>
<dbReference type="PANTHER" id="PTHR14269">
    <property type="entry name" value="CDP-DIACYLGLYCEROL--GLYCEROL-3-PHOSPHATE 3-PHOSPHATIDYLTRANSFERASE-RELATED"/>
    <property type="match status" value="1"/>
</dbReference>
<feature type="transmembrane region" description="Helical" evidence="13">
    <location>
        <begin position="17"/>
        <end position="34"/>
    </location>
</feature>
<dbReference type="InterPro" id="IPR000462">
    <property type="entry name" value="CDP-OH_P_trans"/>
</dbReference>
<feature type="region of interest" description="Disordered" evidence="12">
    <location>
        <begin position="276"/>
        <end position="314"/>
    </location>
</feature>
<evidence type="ECO:0000256" key="10">
    <source>
        <dbReference type="ARBA" id="ARBA00023264"/>
    </source>
</evidence>
<feature type="transmembrane region" description="Helical" evidence="13">
    <location>
        <begin position="140"/>
        <end position="160"/>
    </location>
</feature>
<evidence type="ECO:0000256" key="12">
    <source>
        <dbReference type="SAM" id="MobiDB-lite"/>
    </source>
</evidence>
<comment type="subcellular location">
    <subcellularLocation>
        <location evidence="1">Membrane</location>
        <topology evidence="1">Multi-pass membrane protein</topology>
    </subcellularLocation>
</comment>
<evidence type="ECO:0000256" key="7">
    <source>
        <dbReference type="ARBA" id="ARBA00023098"/>
    </source>
</evidence>
<evidence type="ECO:0000256" key="13">
    <source>
        <dbReference type="SAM" id="Phobius"/>
    </source>
</evidence>
<evidence type="ECO:0000256" key="1">
    <source>
        <dbReference type="ARBA" id="ARBA00004141"/>
    </source>
</evidence>
<feature type="compositionally biased region" description="Low complexity" evidence="12">
    <location>
        <begin position="276"/>
        <end position="288"/>
    </location>
</feature>
<keyword evidence="5 13" id="KW-0812">Transmembrane</keyword>
<feature type="transmembrane region" description="Helical" evidence="13">
    <location>
        <begin position="103"/>
        <end position="120"/>
    </location>
</feature>
<evidence type="ECO:0000256" key="8">
    <source>
        <dbReference type="ARBA" id="ARBA00023136"/>
    </source>
</evidence>
<dbReference type="PROSITE" id="PS00379">
    <property type="entry name" value="CDP_ALCOHOL_P_TRANSF"/>
    <property type="match status" value="1"/>
</dbReference>
<organism evidence="14 15">
    <name type="scientific">Nocardia sputorum</name>
    <dbReference type="NCBI Taxonomy" id="2984338"/>
    <lineage>
        <taxon>Bacteria</taxon>
        <taxon>Bacillati</taxon>
        <taxon>Actinomycetota</taxon>
        <taxon>Actinomycetes</taxon>
        <taxon>Mycobacteriales</taxon>
        <taxon>Nocardiaceae</taxon>
        <taxon>Nocardia</taxon>
    </lineage>
</organism>
<evidence type="ECO:0000256" key="9">
    <source>
        <dbReference type="ARBA" id="ARBA00023209"/>
    </source>
</evidence>
<proteinExistence type="inferred from homology"/>
<dbReference type="Pfam" id="PF01066">
    <property type="entry name" value="CDP-OH_P_transf"/>
    <property type="match status" value="1"/>
</dbReference>
<evidence type="ECO:0000256" key="2">
    <source>
        <dbReference type="ARBA" id="ARBA00010441"/>
    </source>
</evidence>